<feature type="signal peptide" evidence="1">
    <location>
        <begin position="1"/>
        <end position="19"/>
    </location>
</feature>
<evidence type="ECO:0000313" key="3">
    <source>
        <dbReference type="Proteomes" id="UP001233999"/>
    </source>
</evidence>
<proteinExistence type="predicted"/>
<comment type="caution">
    <text evidence="2">The sequence shown here is derived from an EMBL/GenBank/DDBJ whole genome shotgun (WGS) entry which is preliminary data.</text>
</comment>
<dbReference type="Proteomes" id="UP001233999">
    <property type="component" value="Unassembled WGS sequence"/>
</dbReference>
<accession>A0AAD8ER51</accession>
<feature type="non-terminal residue" evidence="2">
    <location>
        <position position="73"/>
    </location>
</feature>
<feature type="non-terminal residue" evidence="2">
    <location>
        <position position="1"/>
    </location>
</feature>
<dbReference type="EMBL" id="JASPKZ010000787">
    <property type="protein sequence ID" value="KAJ9599623.1"/>
    <property type="molecule type" value="Genomic_DNA"/>
</dbReference>
<keyword evidence="3" id="KW-1185">Reference proteome</keyword>
<keyword evidence="1" id="KW-0732">Signal</keyword>
<name>A0AAD8ER51_DIPPU</name>
<protein>
    <submittedName>
        <fullName evidence="2">Uncharacterized protein</fullName>
    </submittedName>
</protein>
<sequence length="73" mass="8158">IILLLYCLCLNSAMPGLNSATPLVRFVFYSGTEMELYIFKLVIQIQGILEAISVVSIILSANLPHPVWTSFDR</sequence>
<evidence type="ECO:0000256" key="1">
    <source>
        <dbReference type="SAM" id="SignalP"/>
    </source>
</evidence>
<organism evidence="2 3">
    <name type="scientific">Diploptera punctata</name>
    <name type="common">Pacific beetle cockroach</name>
    <dbReference type="NCBI Taxonomy" id="6984"/>
    <lineage>
        <taxon>Eukaryota</taxon>
        <taxon>Metazoa</taxon>
        <taxon>Ecdysozoa</taxon>
        <taxon>Arthropoda</taxon>
        <taxon>Hexapoda</taxon>
        <taxon>Insecta</taxon>
        <taxon>Pterygota</taxon>
        <taxon>Neoptera</taxon>
        <taxon>Polyneoptera</taxon>
        <taxon>Dictyoptera</taxon>
        <taxon>Blattodea</taxon>
        <taxon>Blaberoidea</taxon>
        <taxon>Blaberidae</taxon>
        <taxon>Diplopterinae</taxon>
        <taxon>Diploptera</taxon>
    </lineage>
</organism>
<reference evidence="2" key="1">
    <citation type="journal article" date="2023" name="IScience">
        <title>Live-bearing cockroach genome reveals convergent evolutionary mechanisms linked to viviparity in insects and beyond.</title>
        <authorList>
            <person name="Fouks B."/>
            <person name="Harrison M.C."/>
            <person name="Mikhailova A.A."/>
            <person name="Marchal E."/>
            <person name="English S."/>
            <person name="Carruthers M."/>
            <person name="Jennings E.C."/>
            <person name="Chiamaka E.L."/>
            <person name="Frigard R.A."/>
            <person name="Pippel M."/>
            <person name="Attardo G.M."/>
            <person name="Benoit J.B."/>
            <person name="Bornberg-Bauer E."/>
            <person name="Tobe S.S."/>
        </authorList>
    </citation>
    <scope>NUCLEOTIDE SEQUENCE</scope>
    <source>
        <strain evidence="2">Stay&amp;Tobe</strain>
    </source>
</reference>
<dbReference type="AlphaFoldDB" id="A0AAD8ER51"/>
<feature type="chain" id="PRO_5042207368" evidence="1">
    <location>
        <begin position="20"/>
        <end position="73"/>
    </location>
</feature>
<reference evidence="2" key="2">
    <citation type="submission" date="2023-05" db="EMBL/GenBank/DDBJ databases">
        <authorList>
            <person name="Fouks B."/>
        </authorList>
    </citation>
    <scope>NUCLEOTIDE SEQUENCE</scope>
    <source>
        <strain evidence="2">Stay&amp;Tobe</strain>
        <tissue evidence="2">Testes</tissue>
    </source>
</reference>
<gene>
    <name evidence="2" type="ORF">L9F63_026528</name>
</gene>
<evidence type="ECO:0000313" key="2">
    <source>
        <dbReference type="EMBL" id="KAJ9599623.1"/>
    </source>
</evidence>